<protein>
    <submittedName>
        <fullName evidence="2">SpoIIIJ-associated protein</fullName>
    </submittedName>
</protein>
<feature type="domain" description="R3H" evidence="1">
    <location>
        <begin position="96"/>
        <end position="161"/>
    </location>
</feature>
<dbReference type="PANTHER" id="PTHR35800">
    <property type="entry name" value="PROTEIN JAG"/>
    <property type="match status" value="1"/>
</dbReference>
<dbReference type="InterPro" id="IPR039247">
    <property type="entry name" value="KhpB"/>
</dbReference>
<dbReference type="InterPro" id="IPR036867">
    <property type="entry name" value="R3H_dom_sf"/>
</dbReference>
<dbReference type="Gene3D" id="3.30.1370.50">
    <property type="entry name" value="R3H-like domain"/>
    <property type="match status" value="1"/>
</dbReference>
<name>A0A7Z0CG35_9MICO</name>
<dbReference type="InterPro" id="IPR034079">
    <property type="entry name" value="R3H_KhpB"/>
</dbReference>
<evidence type="ECO:0000313" key="3">
    <source>
        <dbReference type="Proteomes" id="UP000547973"/>
    </source>
</evidence>
<dbReference type="InterPro" id="IPR001374">
    <property type="entry name" value="R3H_dom"/>
</dbReference>
<accession>A0A7Z0CG35</accession>
<dbReference type="SUPFAM" id="SSF82708">
    <property type="entry name" value="R3H domain"/>
    <property type="match status" value="1"/>
</dbReference>
<comment type="caution">
    <text evidence="2">The sequence shown here is derived from an EMBL/GenBank/DDBJ whole genome shotgun (WGS) entry which is preliminary data.</text>
</comment>
<dbReference type="AlphaFoldDB" id="A0A7Z0CG35"/>
<keyword evidence="3" id="KW-1185">Reference proteome</keyword>
<dbReference type="InterPro" id="IPR015946">
    <property type="entry name" value="KH_dom-like_a/b"/>
</dbReference>
<proteinExistence type="predicted"/>
<dbReference type="InterPro" id="IPR038008">
    <property type="entry name" value="Jag_KH"/>
</dbReference>
<dbReference type="CDD" id="cd02644">
    <property type="entry name" value="R3H_jag"/>
    <property type="match status" value="1"/>
</dbReference>
<dbReference type="CDD" id="cd02414">
    <property type="entry name" value="KH-II_Jag"/>
    <property type="match status" value="1"/>
</dbReference>
<organism evidence="2 3">
    <name type="scientific">Demequina lutea</name>
    <dbReference type="NCBI Taxonomy" id="431489"/>
    <lineage>
        <taxon>Bacteria</taxon>
        <taxon>Bacillati</taxon>
        <taxon>Actinomycetota</taxon>
        <taxon>Actinomycetes</taxon>
        <taxon>Micrococcales</taxon>
        <taxon>Demequinaceae</taxon>
        <taxon>Demequina</taxon>
    </lineage>
</organism>
<dbReference type="OrthoDB" id="9794483at2"/>
<dbReference type="RefSeq" id="WP_062075648.1">
    <property type="nucleotide sequence ID" value="NZ_BBRC01000012.1"/>
</dbReference>
<dbReference type="Gene3D" id="3.30.300.20">
    <property type="match status" value="1"/>
</dbReference>
<reference evidence="2 3" key="1">
    <citation type="submission" date="2020-07" db="EMBL/GenBank/DDBJ databases">
        <title>Sequencing the genomes of 1000 actinobacteria strains.</title>
        <authorList>
            <person name="Klenk H.-P."/>
        </authorList>
    </citation>
    <scope>NUCLEOTIDE SEQUENCE [LARGE SCALE GENOMIC DNA]</scope>
    <source>
        <strain evidence="2 3">DSM 19970</strain>
    </source>
</reference>
<sequence>MTDVNRKDLDKEGDIAADFLEELLDILDMDGDIDISVEAGRPKLAIVAEGPSQDLKRLVGPDGEVLDALQDLTRLAVQSETGNISRLMLDIAEFRAGRKEQLAEQAREIIAKVRESGEPVALPSMNAFERKVVHDVVLEAGLVSESEGEDPHRHVVVSPAAS</sequence>
<dbReference type="Proteomes" id="UP000547973">
    <property type="component" value="Unassembled WGS sequence"/>
</dbReference>
<dbReference type="GO" id="GO:0003723">
    <property type="term" value="F:RNA binding"/>
    <property type="evidence" value="ECO:0007669"/>
    <property type="project" value="InterPro"/>
</dbReference>
<dbReference type="EMBL" id="JACBZO010000001">
    <property type="protein sequence ID" value="NYI39946.1"/>
    <property type="molecule type" value="Genomic_DNA"/>
</dbReference>
<gene>
    <name evidence="2" type="ORF">BKA03_000065</name>
</gene>
<evidence type="ECO:0000313" key="2">
    <source>
        <dbReference type="EMBL" id="NYI39946.1"/>
    </source>
</evidence>
<evidence type="ECO:0000259" key="1">
    <source>
        <dbReference type="PROSITE" id="PS51061"/>
    </source>
</evidence>
<dbReference type="SMART" id="SM00393">
    <property type="entry name" value="R3H"/>
    <property type="match status" value="1"/>
</dbReference>
<dbReference type="PANTHER" id="PTHR35800:SF1">
    <property type="entry name" value="RNA-BINDING PROTEIN KHPB"/>
    <property type="match status" value="1"/>
</dbReference>
<dbReference type="PROSITE" id="PS51061">
    <property type="entry name" value="R3H"/>
    <property type="match status" value="1"/>
</dbReference>
<dbReference type="Pfam" id="PF01424">
    <property type="entry name" value="R3H"/>
    <property type="match status" value="1"/>
</dbReference>